<name>A0ABU5HZK2_9HYPH</name>
<protein>
    <recommendedName>
        <fullName evidence="5">DUF3426 domain-containing protein</fullName>
    </recommendedName>
</protein>
<proteinExistence type="predicted"/>
<feature type="compositionally biased region" description="Basic and acidic residues" evidence="1">
    <location>
        <begin position="82"/>
        <end position="108"/>
    </location>
</feature>
<evidence type="ECO:0000313" key="4">
    <source>
        <dbReference type="Proteomes" id="UP001294412"/>
    </source>
</evidence>
<feature type="compositionally biased region" description="Basic and acidic residues" evidence="1">
    <location>
        <begin position="1"/>
        <end position="15"/>
    </location>
</feature>
<keyword evidence="4" id="KW-1185">Reference proteome</keyword>
<evidence type="ECO:0000256" key="1">
    <source>
        <dbReference type="SAM" id="MobiDB-lite"/>
    </source>
</evidence>
<keyword evidence="2" id="KW-0812">Transmembrane</keyword>
<evidence type="ECO:0000313" key="3">
    <source>
        <dbReference type="EMBL" id="MDY8108517.1"/>
    </source>
</evidence>
<sequence>MSERKDFVPRAPRERHGTRRRKPLVIDGSARRLDESRSRLGAQGAHGPAHFPAARRGPDAPSAFSPPSPNPSRPQSVSFFGRRAEPEVDLLRHGEARTDQRRDWDREPAPPPSNMPIKIGMVAGLIVGALFILPGLFGLASGPQTPTIVAPASEVALGQGLGVSSITANLVDRDGASVLMLGATLSNASSRPAIVPPLDIVLTDAAGGRIVRRIEILRQSLDAGEIVGFSSSVIVPVPVPAAKRYDLSIEARKTETNR</sequence>
<dbReference type="EMBL" id="JAXLPB010000002">
    <property type="protein sequence ID" value="MDY8108517.1"/>
    <property type="molecule type" value="Genomic_DNA"/>
</dbReference>
<feature type="transmembrane region" description="Helical" evidence="2">
    <location>
        <begin position="119"/>
        <end position="140"/>
    </location>
</feature>
<organism evidence="3 4">
    <name type="scientific">Fulvimarina uroteuthidis</name>
    <dbReference type="NCBI Taxonomy" id="3098149"/>
    <lineage>
        <taxon>Bacteria</taxon>
        <taxon>Pseudomonadati</taxon>
        <taxon>Pseudomonadota</taxon>
        <taxon>Alphaproteobacteria</taxon>
        <taxon>Hyphomicrobiales</taxon>
        <taxon>Aurantimonadaceae</taxon>
        <taxon>Fulvimarina</taxon>
    </lineage>
</organism>
<evidence type="ECO:0008006" key="5">
    <source>
        <dbReference type="Google" id="ProtNLM"/>
    </source>
</evidence>
<evidence type="ECO:0000256" key="2">
    <source>
        <dbReference type="SAM" id="Phobius"/>
    </source>
</evidence>
<accession>A0ABU5HZK2</accession>
<feature type="compositionally biased region" description="Basic and acidic residues" evidence="1">
    <location>
        <begin position="29"/>
        <end position="38"/>
    </location>
</feature>
<feature type="region of interest" description="Disordered" evidence="1">
    <location>
        <begin position="1"/>
        <end position="115"/>
    </location>
</feature>
<keyword evidence="2" id="KW-0472">Membrane</keyword>
<dbReference type="Proteomes" id="UP001294412">
    <property type="component" value="Unassembled WGS sequence"/>
</dbReference>
<gene>
    <name evidence="3" type="ORF">U0C82_05035</name>
</gene>
<reference evidence="3 4" key="1">
    <citation type="submission" date="2023-12" db="EMBL/GenBank/DDBJ databases">
        <title>Description of Novel Strain Fulvimarina sp. 2208YS6-2-32 isolated from Uroteuthis (Photololigo) edulis.</title>
        <authorList>
            <person name="Park J.-S."/>
        </authorList>
    </citation>
    <scope>NUCLEOTIDE SEQUENCE [LARGE SCALE GENOMIC DNA]</scope>
    <source>
        <strain evidence="3 4">2208YS6-2-32</strain>
    </source>
</reference>
<comment type="caution">
    <text evidence="3">The sequence shown here is derived from an EMBL/GenBank/DDBJ whole genome shotgun (WGS) entry which is preliminary data.</text>
</comment>
<keyword evidence="2" id="KW-1133">Transmembrane helix</keyword>
<dbReference type="RefSeq" id="WP_322185993.1">
    <property type="nucleotide sequence ID" value="NZ_JAXLPB010000002.1"/>
</dbReference>